<evidence type="ECO:0000256" key="7">
    <source>
        <dbReference type="ARBA" id="ARBA00023004"/>
    </source>
</evidence>
<evidence type="ECO:0000256" key="9">
    <source>
        <dbReference type="RuleBase" id="RU000461"/>
    </source>
</evidence>
<keyword evidence="6 9" id="KW-0560">Oxidoreductase</keyword>
<dbReference type="InterPro" id="IPR017972">
    <property type="entry name" value="Cyt_P450_CS"/>
</dbReference>
<dbReference type="InterPro" id="IPR036396">
    <property type="entry name" value="Cyt_P450_sf"/>
</dbReference>
<dbReference type="CDD" id="cd11065">
    <property type="entry name" value="CYP64-like"/>
    <property type="match status" value="1"/>
</dbReference>
<comment type="similarity">
    <text evidence="3 9">Belongs to the cytochrome P450 family.</text>
</comment>
<evidence type="ECO:0000256" key="2">
    <source>
        <dbReference type="ARBA" id="ARBA00005179"/>
    </source>
</evidence>
<evidence type="ECO:0000256" key="5">
    <source>
        <dbReference type="ARBA" id="ARBA00022723"/>
    </source>
</evidence>
<sequence>MFNEYFRQRAVTSYYPIHRKETLVLLNKMLNEPENLHKNARNCAGASILRITYGVTSEEENAYYVKLADLAMQSFIEGTHHGSYMVDYFPFLKYIPSWVPGAGFKRKAAIWAQYVSDLNHRPWQYLKSSISNGTAIPSMATKGLDYVSSGTEEMEPIIQHICAVAYLTGADTTVSLLLSSILALVCRPELQKRAQAELDSVVGADRLPDFHDRESLPYLDAIVKETQRMYPVAPLAIDHHSLSDDIYEGYFIPKGTTVVGNVWAVLHDERVYPDPMEFKPERFLKQEGKPAAPDSAIYAFGFGRRVCPGRFYALDTVWLVLACVLAIFDITKALDADGKEIEVVIEHTSGAVSHPLPFKCKFVPRSPKALNLLQNGFLECDVAK</sequence>
<dbReference type="PRINTS" id="PR00463">
    <property type="entry name" value="EP450I"/>
</dbReference>
<keyword evidence="7 9" id="KW-0408">Iron</keyword>
<dbReference type="InterPro" id="IPR001128">
    <property type="entry name" value="Cyt_P450"/>
</dbReference>
<evidence type="ECO:0000256" key="1">
    <source>
        <dbReference type="ARBA" id="ARBA00001971"/>
    </source>
</evidence>
<proteinExistence type="inferred from homology"/>
<dbReference type="InterPro" id="IPR050364">
    <property type="entry name" value="Cytochrome_P450_fung"/>
</dbReference>
<evidence type="ECO:0000256" key="4">
    <source>
        <dbReference type="ARBA" id="ARBA00022617"/>
    </source>
</evidence>
<name>A0ABR1JHW2_9AGAR</name>
<organism evidence="10 11">
    <name type="scientific">Marasmiellus scandens</name>
    <dbReference type="NCBI Taxonomy" id="2682957"/>
    <lineage>
        <taxon>Eukaryota</taxon>
        <taxon>Fungi</taxon>
        <taxon>Dikarya</taxon>
        <taxon>Basidiomycota</taxon>
        <taxon>Agaricomycotina</taxon>
        <taxon>Agaricomycetes</taxon>
        <taxon>Agaricomycetidae</taxon>
        <taxon>Agaricales</taxon>
        <taxon>Marasmiineae</taxon>
        <taxon>Omphalotaceae</taxon>
        <taxon>Marasmiellus</taxon>
    </lineage>
</organism>
<dbReference type="Gene3D" id="1.10.630.10">
    <property type="entry name" value="Cytochrome P450"/>
    <property type="match status" value="1"/>
</dbReference>
<dbReference type="PANTHER" id="PTHR46300">
    <property type="entry name" value="P450, PUTATIVE (EUROFUNG)-RELATED-RELATED"/>
    <property type="match status" value="1"/>
</dbReference>
<comment type="cofactor">
    <cofactor evidence="1">
        <name>heme</name>
        <dbReference type="ChEBI" id="CHEBI:30413"/>
    </cofactor>
</comment>
<reference evidence="10 11" key="1">
    <citation type="submission" date="2024-01" db="EMBL/GenBank/DDBJ databases">
        <title>A draft genome for the cacao thread blight pathogen Marasmiellus scandens.</title>
        <authorList>
            <person name="Baruah I.K."/>
            <person name="Leung J."/>
            <person name="Bukari Y."/>
            <person name="Amoako-Attah I."/>
            <person name="Meinhardt L.W."/>
            <person name="Bailey B.A."/>
            <person name="Cohen S.P."/>
        </authorList>
    </citation>
    <scope>NUCLEOTIDE SEQUENCE [LARGE SCALE GENOMIC DNA]</scope>
    <source>
        <strain evidence="10 11">GH-19</strain>
    </source>
</reference>
<evidence type="ECO:0000256" key="6">
    <source>
        <dbReference type="ARBA" id="ARBA00023002"/>
    </source>
</evidence>
<dbReference type="SUPFAM" id="SSF48264">
    <property type="entry name" value="Cytochrome P450"/>
    <property type="match status" value="1"/>
</dbReference>
<comment type="pathway">
    <text evidence="2">Secondary metabolite biosynthesis.</text>
</comment>
<evidence type="ECO:0000256" key="8">
    <source>
        <dbReference type="ARBA" id="ARBA00023033"/>
    </source>
</evidence>
<keyword evidence="4 9" id="KW-0349">Heme</keyword>
<dbReference type="Pfam" id="PF00067">
    <property type="entry name" value="p450"/>
    <property type="match status" value="1"/>
</dbReference>
<dbReference type="PANTHER" id="PTHR46300:SF7">
    <property type="entry name" value="P450, PUTATIVE (EUROFUNG)-RELATED"/>
    <property type="match status" value="1"/>
</dbReference>
<keyword evidence="11" id="KW-1185">Reference proteome</keyword>
<dbReference type="Proteomes" id="UP001498398">
    <property type="component" value="Unassembled WGS sequence"/>
</dbReference>
<dbReference type="PRINTS" id="PR00385">
    <property type="entry name" value="P450"/>
</dbReference>
<dbReference type="PROSITE" id="PS00086">
    <property type="entry name" value="CYTOCHROME_P450"/>
    <property type="match status" value="1"/>
</dbReference>
<evidence type="ECO:0000256" key="3">
    <source>
        <dbReference type="ARBA" id="ARBA00010617"/>
    </source>
</evidence>
<accession>A0ABR1JHW2</accession>
<dbReference type="EMBL" id="JBANRG010000015">
    <property type="protein sequence ID" value="KAK7460412.1"/>
    <property type="molecule type" value="Genomic_DNA"/>
</dbReference>
<evidence type="ECO:0008006" key="12">
    <source>
        <dbReference type="Google" id="ProtNLM"/>
    </source>
</evidence>
<keyword evidence="8 9" id="KW-0503">Monooxygenase</keyword>
<gene>
    <name evidence="10" type="ORF">VKT23_009132</name>
</gene>
<comment type="caution">
    <text evidence="10">The sequence shown here is derived from an EMBL/GenBank/DDBJ whole genome shotgun (WGS) entry which is preliminary data.</text>
</comment>
<evidence type="ECO:0000313" key="10">
    <source>
        <dbReference type="EMBL" id="KAK7460412.1"/>
    </source>
</evidence>
<keyword evidence="5 9" id="KW-0479">Metal-binding</keyword>
<dbReference type="InterPro" id="IPR002401">
    <property type="entry name" value="Cyt_P450_E_grp-I"/>
</dbReference>
<protein>
    <recommendedName>
        <fullName evidence="12">Cytochrome P450</fullName>
    </recommendedName>
</protein>
<evidence type="ECO:0000313" key="11">
    <source>
        <dbReference type="Proteomes" id="UP001498398"/>
    </source>
</evidence>